<name>A0ABU1HI54_9GAMM</name>
<sequence length="135" mass="14403">MSVGQATGFTFLRPARQAGFTLIELMITVAIIAILASIAYPSYQRYVQQARVTDGQSGLMQAASEMERCYTVSNTYPATGCLGTTSSPDGVYPTIRLSESGASFRLEATGGSRVTSGCETLWVLSNGERGPDACW</sequence>
<evidence type="ECO:0000313" key="2">
    <source>
        <dbReference type="EMBL" id="MDR5907157.1"/>
    </source>
</evidence>
<dbReference type="Gene3D" id="3.30.700.10">
    <property type="entry name" value="Glycoprotein, Type 4 Pilin"/>
    <property type="match status" value="1"/>
</dbReference>
<keyword evidence="1" id="KW-1133">Transmembrane helix</keyword>
<keyword evidence="3" id="KW-1185">Reference proteome</keyword>
<dbReference type="PANTHER" id="PTHR30093">
    <property type="entry name" value="GENERAL SECRETION PATHWAY PROTEIN G"/>
    <property type="match status" value="1"/>
</dbReference>
<dbReference type="NCBIfam" id="TIGR02532">
    <property type="entry name" value="IV_pilin_GFxxxE"/>
    <property type="match status" value="1"/>
</dbReference>
<dbReference type="PANTHER" id="PTHR30093:SF47">
    <property type="entry name" value="TYPE IV PILUS NON-CORE MINOR PILIN PILE"/>
    <property type="match status" value="1"/>
</dbReference>
<keyword evidence="1" id="KW-0472">Membrane</keyword>
<dbReference type="EMBL" id="JARWAM010000015">
    <property type="protein sequence ID" value="MDR5907157.1"/>
    <property type="molecule type" value="Genomic_DNA"/>
</dbReference>
<dbReference type="InterPro" id="IPR045584">
    <property type="entry name" value="Pilin-like"/>
</dbReference>
<feature type="transmembrane region" description="Helical" evidence="1">
    <location>
        <begin position="20"/>
        <end position="41"/>
    </location>
</feature>
<evidence type="ECO:0000313" key="3">
    <source>
        <dbReference type="Proteomes" id="UP001251374"/>
    </source>
</evidence>
<dbReference type="Pfam" id="PF07963">
    <property type="entry name" value="N_methyl"/>
    <property type="match status" value="1"/>
</dbReference>
<reference evidence="2 3" key="1">
    <citation type="submission" date="2023-04" db="EMBL/GenBank/DDBJ databases">
        <title>A long-awaited taxogenomic arrangement of the family Halomonadaceae.</title>
        <authorList>
            <person name="De La Haba R."/>
            <person name="Chuvochina M."/>
            <person name="Wittouck S."/>
            <person name="Arahal D.R."/>
            <person name="Sanchez-Porro C."/>
            <person name="Hugenholtz P."/>
            <person name="Ventosa A."/>
        </authorList>
    </citation>
    <scope>NUCLEOTIDE SEQUENCE [LARGE SCALE GENOMIC DNA]</scope>
    <source>
        <strain evidence="2 3">DSM 26770</strain>
    </source>
</reference>
<keyword evidence="1" id="KW-0812">Transmembrane</keyword>
<dbReference type="PROSITE" id="PS00409">
    <property type="entry name" value="PROKAR_NTER_METHYL"/>
    <property type="match status" value="1"/>
</dbReference>
<accession>A0ABU1HI54</accession>
<organism evidence="2 3">
    <name type="scientific">Franzmannia qiaohouensis</name>
    <dbReference type="NCBI Taxonomy" id="1329370"/>
    <lineage>
        <taxon>Bacteria</taxon>
        <taxon>Pseudomonadati</taxon>
        <taxon>Pseudomonadota</taxon>
        <taxon>Gammaproteobacteria</taxon>
        <taxon>Oceanospirillales</taxon>
        <taxon>Halomonadaceae</taxon>
        <taxon>Franzmannia</taxon>
    </lineage>
</organism>
<comment type="caution">
    <text evidence="2">The sequence shown here is derived from an EMBL/GenBank/DDBJ whole genome shotgun (WGS) entry which is preliminary data.</text>
</comment>
<dbReference type="InterPro" id="IPR031982">
    <property type="entry name" value="PilE-like"/>
</dbReference>
<dbReference type="InterPro" id="IPR012902">
    <property type="entry name" value="N_methyl_site"/>
</dbReference>
<gene>
    <name evidence="2" type="ORF">QC821_17890</name>
</gene>
<proteinExistence type="predicted"/>
<dbReference type="Proteomes" id="UP001251374">
    <property type="component" value="Unassembled WGS sequence"/>
</dbReference>
<protein>
    <submittedName>
        <fullName evidence="2">Type IV pilin protein</fullName>
    </submittedName>
</protein>
<dbReference type="Pfam" id="PF16732">
    <property type="entry name" value="ComP_DUS"/>
    <property type="match status" value="1"/>
</dbReference>
<dbReference type="SUPFAM" id="SSF54523">
    <property type="entry name" value="Pili subunits"/>
    <property type="match status" value="1"/>
</dbReference>
<evidence type="ECO:0000256" key="1">
    <source>
        <dbReference type="SAM" id="Phobius"/>
    </source>
</evidence>